<organism evidence="2 3">
    <name type="scientific">Heterorhabditis bacteriophora</name>
    <name type="common">Entomopathogenic nematode worm</name>
    <dbReference type="NCBI Taxonomy" id="37862"/>
    <lineage>
        <taxon>Eukaryota</taxon>
        <taxon>Metazoa</taxon>
        <taxon>Ecdysozoa</taxon>
        <taxon>Nematoda</taxon>
        <taxon>Chromadorea</taxon>
        <taxon>Rhabditida</taxon>
        <taxon>Rhabditina</taxon>
        <taxon>Rhabditomorpha</taxon>
        <taxon>Strongyloidea</taxon>
        <taxon>Heterorhabditidae</taxon>
        <taxon>Heterorhabditis</taxon>
    </lineage>
</organism>
<evidence type="ECO:0000313" key="3">
    <source>
        <dbReference type="WBParaSite" id="Hba_08121"/>
    </source>
</evidence>
<dbReference type="WBParaSite" id="Hba_08121">
    <property type="protein sequence ID" value="Hba_08121"/>
    <property type="gene ID" value="Hba_08121"/>
</dbReference>
<feature type="transmembrane region" description="Helical" evidence="1">
    <location>
        <begin position="6"/>
        <end position="25"/>
    </location>
</feature>
<evidence type="ECO:0000313" key="2">
    <source>
        <dbReference type="Proteomes" id="UP000095283"/>
    </source>
</evidence>
<protein>
    <submittedName>
        <fullName evidence="3">Col_cuticle_N domain-containing protein</fullName>
    </submittedName>
</protein>
<keyword evidence="1" id="KW-1133">Transmembrane helix</keyword>
<proteinExistence type="predicted"/>
<sequence>MTSYMIVVIAVCTSIVIAELSTLVWKKEAPSRKIEILKVLRH</sequence>
<keyword evidence="2" id="KW-1185">Reference proteome</keyword>
<accession>A0A1I7WSI1</accession>
<name>A0A1I7WSI1_HETBA</name>
<dbReference type="Proteomes" id="UP000095283">
    <property type="component" value="Unplaced"/>
</dbReference>
<reference evidence="3" key="1">
    <citation type="submission" date="2016-11" db="UniProtKB">
        <authorList>
            <consortium name="WormBaseParasite"/>
        </authorList>
    </citation>
    <scope>IDENTIFICATION</scope>
</reference>
<keyword evidence="1" id="KW-0472">Membrane</keyword>
<dbReference type="AlphaFoldDB" id="A0A1I7WSI1"/>
<keyword evidence="1" id="KW-0812">Transmembrane</keyword>
<evidence type="ECO:0000256" key="1">
    <source>
        <dbReference type="SAM" id="Phobius"/>
    </source>
</evidence>